<dbReference type="EMBL" id="VSRR010006274">
    <property type="protein sequence ID" value="MPC44414.1"/>
    <property type="molecule type" value="Genomic_DNA"/>
</dbReference>
<dbReference type="Proteomes" id="UP000324222">
    <property type="component" value="Unassembled WGS sequence"/>
</dbReference>
<dbReference type="AlphaFoldDB" id="A0A5B7FIY9"/>
<accession>A0A5B7FIY9</accession>
<reference evidence="1 2" key="1">
    <citation type="submission" date="2019-05" db="EMBL/GenBank/DDBJ databases">
        <title>Another draft genome of Portunus trituberculatus and its Hox gene families provides insights of decapod evolution.</title>
        <authorList>
            <person name="Jeong J.-H."/>
            <person name="Song I."/>
            <person name="Kim S."/>
            <person name="Choi T."/>
            <person name="Kim D."/>
            <person name="Ryu S."/>
            <person name="Kim W."/>
        </authorList>
    </citation>
    <scope>NUCLEOTIDE SEQUENCE [LARGE SCALE GENOMIC DNA]</scope>
    <source>
        <tissue evidence="1">Muscle</tissue>
    </source>
</reference>
<keyword evidence="2" id="KW-1185">Reference proteome</keyword>
<organism evidence="1 2">
    <name type="scientific">Portunus trituberculatus</name>
    <name type="common">Swimming crab</name>
    <name type="synonym">Neptunus trituberculatus</name>
    <dbReference type="NCBI Taxonomy" id="210409"/>
    <lineage>
        <taxon>Eukaryota</taxon>
        <taxon>Metazoa</taxon>
        <taxon>Ecdysozoa</taxon>
        <taxon>Arthropoda</taxon>
        <taxon>Crustacea</taxon>
        <taxon>Multicrustacea</taxon>
        <taxon>Malacostraca</taxon>
        <taxon>Eumalacostraca</taxon>
        <taxon>Eucarida</taxon>
        <taxon>Decapoda</taxon>
        <taxon>Pleocyemata</taxon>
        <taxon>Brachyura</taxon>
        <taxon>Eubrachyura</taxon>
        <taxon>Portunoidea</taxon>
        <taxon>Portunidae</taxon>
        <taxon>Portuninae</taxon>
        <taxon>Portunus</taxon>
    </lineage>
</organism>
<name>A0A5B7FIY9_PORTR</name>
<evidence type="ECO:0000313" key="2">
    <source>
        <dbReference type="Proteomes" id="UP000324222"/>
    </source>
</evidence>
<sequence length="107" mass="12477">MDITAGINYLSNNVFVKLNRWPAQAGLDSNTLARIWQLLDVPYQRHAHHHHHHQADDKTAGLQTSFTKRDENNHRIIQDVYGACHQQEVMGLQQKPCQFVTLREYFV</sequence>
<comment type="caution">
    <text evidence="1">The sequence shown here is derived from an EMBL/GenBank/DDBJ whole genome shotgun (WGS) entry which is preliminary data.</text>
</comment>
<gene>
    <name evidence="1" type="ORF">E2C01_038087</name>
</gene>
<proteinExistence type="predicted"/>
<protein>
    <submittedName>
        <fullName evidence="1">Uncharacterized protein</fullName>
    </submittedName>
</protein>
<evidence type="ECO:0000313" key="1">
    <source>
        <dbReference type="EMBL" id="MPC44414.1"/>
    </source>
</evidence>